<evidence type="ECO:0000256" key="1">
    <source>
        <dbReference type="ARBA" id="ARBA00023015"/>
    </source>
</evidence>
<dbReference type="InterPro" id="IPR000524">
    <property type="entry name" value="Tscrpt_reg_HTH_GntR"/>
</dbReference>
<reference evidence="6" key="3">
    <citation type="submission" date="2017-02" db="EMBL/GenBank/DDBJ databases">
        <authorList>
            <person name="Peterson S.W."/>
        </authorList>
    </citation>
    <scope>NUCLEOTIDE SEQUENCE [LARGE SCALE GENOMIC DNA]</scope>
    <source>
        <strain evidence="6">VKM Ac-2052</strain>
    </source>
</reference>
<reference evidence="8" key="4">
    <citation type="submission" date="2017-02" db="EMBL/GenBank/DDBJ databases">
        <authorList>
            <person name="Varghese N."/>
            <person name="Submissions S."/>
        </authorList>
    </citation>
    <scope>NUCLEOTIDE SEQUENCE [LARGE SCALE GENOMIC DNA]</scope>
    <source>
        <strain evidence="8">VKM Ac-2052</strain>
    </source>
</reference>
<gene>
    <name evidence="6" type="ORF">SAMN06295879_3524</name>
    <name evidence="5" type="ORF">TZ00_07990</name>
</gene>
<keyword evidence="3" id="KW-0804">Transcription</keyword>
<dbReference type="EMBL" id="FUYG01000012">
    <property type="protein sequence ID" value="SKB02501.1"/>
    <property type="molecule type" value="Genomic_DNA"/>
</dbReference>
<evidence type="ECO:0000313" key="8">
    <source>
        <dbReference type="Proteomes" id="UP000189735"/>
    </source>
</evidence>
<dbReference type="Pfam" id="PF00392">
    <property type="entry name" value="GntR"/>
    <property type="match status" value="1"/>
</dbReference>
<protein>
    <submittedName>
        <fullName evidence="6">DNA-binding transcriptional regulator YhcF, GntR family</fullName>
    </submittedName>
    <submittedName>
        <fullName evidence="5">GntR family transcriptional regulator</fullName>
    </submittedName>
</protein>
<name>A0A1T4YML2_9MICO</name>
<keyword evidence="2 6" id="KW-0238">DNA-binding</keyword>
<evidence type="ECO:0000313" key="7">
    <source>
        <dbReference type="Proteomes" id="UP000032503"/>
    </source>
</evidence>
<reference evidence="5 7" key="1">
    <citation type="journal article" date="2001" name="Int. J. Syst. Evol. Microbiol.">
        <title>Agreia bicolorata gen. nov., sp. nov., to accommodate actinobacteria isolated from narrow reed grass infected by the nematode Heteroanguina graminophila.</title>
        <authorList>
            <person name="Evtushenko L.I."/>
            <person name="Dorofeeva L.V."/>
            <person name="Dobrovolskaya T.G."/>
            <person name="Streshinskaya G.M."/>
            <person name="Subbotin S.A."/>
            <person name="Tiedje J.M."/>
        </authorList>
    </citation>
    <scope>NUCLEOTIDE SEQUENCE [LARGE SCALE GENOMIC DNA]</scope>
    <source>
        <strain evidence="5 7">VKM Ac-1804</strain>
    </source>
</reference>
<dbReference type="AlphaFoldDB" id="A0A1T4YML2"/>
<dbReference type="InterPro" id="IPR036390">
    <property type="entry name" value="WH_DNA-bd_sf"/>
</dbReference>
<evidence type="ECO:0000256" key="2">
    <source>
        <dbReference type="ARBA" id="ARBA00023125"/>
    </source>
</evidence>
<dbReference type="Proteomes" id="UP000189735">
    <property type="component" value="Unassembled WGS sequence"/>
</dbReference>
<dbReference type="PANTHER" id="PTHR38445">
    <property type="entry name" value="HTH-TYPE TRANSCRIPTIONAL REPRESSOR YTRA"/>
    <property type="match status" value="1"/>
</dbReference>
<proteinExistence type="predicted"/>
<dbReference type="PROSITE" id="PS50949">
    <property type="entry name" value="HTH_GNTR"/>
    <property type="match status" value="1"/>
</dbReference>
<dbReference type="SMART" id="SM00345">
    <property type="entry name" value="HTH_GNTR"/>
    <property type="match status" value="1"/>
</dbReference>
<organism evidence="6 8">
    <name type="scientific">Agreia bicolorata</name>
    <dbReference type="NCBI Taxonomy" id="110935"/>
    <lineage>
        <taxon>Bacteria</taxon>
        <taxon>Bacillati</taxon>
        <taxon>Actinomycetota</taxon>
        <taxon>Actinomycetes</taxon>
        <taxon>Micrococcales</taxon>
        <taxon>Microbacteriaceae</taxon>
        <taxon>Agreia</taxon>
    </lineage>
</organism>
<reference evidence="5" key="2">
    <citation type="submission" date="2015-02" db="EMBL/GenBank/DDBJ databases">
        <authorList>
            <person name="Vasilyev I.Y."/>
            <person name="Siniagina M.N."/>
            <person name="Malanin S.Y."/>
            <person name="Boulygina E.A."/>
            <person name="Grygoryeva T.V."/>
            <person name="Yarullina D.R."/>
            <person name="Ilinskaya O.N."/>
        </authorList>
    </citation>
    <scope>NUCLEOTIDE SEQUENCE</scope>
    <source>
        <strain evidence="5">VKM Ac-1804</strain>
    </source>
</reference>
<evidence type="ECO:0000313" key="5">
    <source>
        <dbReference type="EMBL" id="KJC64380.1"/>
    </source>
</evidence>
<dbReference type="CDD" id="cd07377">
    <property type="entry name" value="WHTH_GntR"/>
    <property type="match status" value="1"/>
</dbReference>
<keyword evidence="1" id="KW-0805">Transcription regulation</keyword>
<dbReference type="PANTHER" id="PTHR38445:SF9">
    <property type="entry name" value="HTH-TYPE TRANSCRIPTIONAL REPRESSOR YTRA"/>
    <property type="match status" value="1"/>
</dbReference>
<dbReference type="EMBL" id="JYFC01000003">
    <property type="protein sequence ID" value="KJC64380.1"/>
    <property type="molecule type" value="Genomic_DNA"/>
</dbReference>
<dbReference type="GO" id="GO:0003677">
    <property type="term" value="F:DNA binding"/>
    <property type="evidence" value="ECO:0007669"/>
    <property type="project" value="UniProtKB-KW"/>
</dbReference>
<dbReference type="Proteomes" id="UP000032503">
    <property type="component" value="Unassembled WGS sequence"/>
</dbReference>
<accession>A0A1T4YML2</accession>
<evidence type="ECO:0000256" key="3">
    <source>
        <dbReference type="ARBA" id="ARBA00023163"/>
    </source>
</evidence>
<keyword evidence="7" id="KW-1185">Reference proteome</keyword>
<feature type="domain" description="HTH gntR-type" evidence="4">
    <location>
        <begin position="10"/>
        <end position="78"/>
    </location>
</feature>
<dbReference type="GO" id="GO:0003700">
    <property type="term" value="F:DNA-binding transcription factor activity"/>
    <property type="evidence" value="ECO:0007669"/>
    <property type="project" value="InterPro"/>
</dbReference>
<evidence type="ECO:0000259" key="4">
    <source>
        <dbReference type="PROSITE" id="PS50949"/>
    </source>
</evidence>
<dbReference type="SUPFAM" id="SSF46785">
    <property type="entry name" value="Winged helix' DNA-binding domain"/>
    <property type="match status" value="1"/>
</dbReference>
<dbReference type="RefSeq" id="WP_044440718.1">
    <property type="nucleotide sequence ID" value="NZ_FUYG01000012.1"/>
</dbReference>
<dbReference type="Gene3D" id="1.10.10.10">
    <property type="entry name" value="Winged helix-like DNA-binding domain superfamily/Winged helix DNA-binding domain"/>
    <property type="match status" value="1"/>
</dbReference>
<sequence length="122" mass="12982">MIEVDTEAATPPFEQVRLQLLSQILSGELVAGVRLPTVRRLAGDLGLAVNTVARAYKELEEAGLVLTRGRAGTFVAANGDSVRQEAQAAALEFATRMKRLGINRSNAIALIEASLGNEITAH</sequence>
<evidence type="ECO:0000313" key="6">
    <source>
        <dbReference type="EMBL" id="SKB02501.1"/>
    </source>
</evidence>
<dbReference type="InterPro" id="IPR036388">
    <property type="entry name" value="WH-like_DNA-bd_sf"/>
</dbReference>